<dbReference type="SUPFAM" id="SSF52317">
    <property type="entry name" value="Class I glutamine amidotransferase-like"/>
    <property type="match status" value="1"/>
</dbReference>
<dbReference type="Gene3D" id="3.40.50.880">
    <property type="match status" value="1"/>
</dbReference>
<keyword evidence="7" id="KW-0169">Cobalamin biosynthesis</keyword>
<dbReference type="HAMAP" id="MF_00027">
    <property type="entry name" value="CobB_CbiA"/>
    <property type="match status" value="1"/>
</dbReference>
<dbReference type="InterPro" id="IPR027417">
    <property type="entry name" value="P-loop_NTPase"/>
</dbReference>
<dbReference type="PROSITE" id="PS51274">
    <property type="entry name" value="GATASE_COBBQ"/>
    <property type="match status" value="1"/>
</dbReference>
<feature type="domain" description="CobQ/CobB/MinD/ParA nucleotide binding" evidence="8">
    <location>
        <begin position="6"/>
        <end position="192"/>
    </location>
</feature>
<dbReference type="Gene3D" id="3.40.50.300">
    <property type="entry name" value="P-loop containing nucleotide triphosphate hydrolases"/>
    <property type="match status" value="2"/>
</dbReference>
<feature type="site" description="Increases nucleophilicity of active site Cys" evidence="7">
    <location>
        <position position="434"/>
    </location>
</feature>
<dbReference type="Proteomes" id="UP000217561">
    <property type="component" value="Unassembled WGS sequence"/>
</dbReference>
<comment type="catalytic activity">
    <reaction evidence="7">
        <text>cob(II)yrinate + 2 L-glutamine + 2 ATP + 2 H2O = cob(II)yrinate a,c diamide + 2 L-glutamate + 2 ADP + 2 phosphate + 2 H(+)</text>
        <dbReference type="Rhea" id="RHEA:26289"/>
        <dbReference type="ChEBI" id="CHEBI:15377"/>
        <dbReference type="ChEBI" id="CHEBI:15378"/>
        <dbReference type="ChEBI" id="CHEBI:29985"/>
        <dbReference type="ChEBI" id="CHEBI:30616"/>
        <dbReference type="ChEBI" id="CHEBI:43474"/>
        <dbReference type="ChEBI" id="CHEBI:58359"/>
        <dbReference type="ChEBI" id="CHEBI:58537"/>
        <dbReference type="ChEBI" id="CHEBI:58894"/>
        <dbReference type="ChEBI" id="CHEBI:456216"/>
        <dbReference type="EC" id="6.3.5.11"/>
    </reaction>
</comment>
<evidence type="ECO:0000256" key="3">
    <source>
        <dbReference type="ARBA" id="ARBA00022741"/>
    </source>
</evidence>
<keyword evidence="2 7" id="KW-0436">Ligase</keyword>
<evidence type="ECO:0000256" key="2">
    <source>
        <dbReference type="ARBA" id="ARBA00022598"/>
    </source>
</evidence>
<dbReference type="InterPro" id="IPR004484">
    <property type="entry name" value="CbiA/CobB_synth"/>
</dbReference>
<organism evidence="10 11">
    <name type="scientific">Salimicrobium humidisoli</name>
    <dbReference type="NCBI Taxonomy" id="2029857"/>
    <lineage>
        <taxon>Bacteria</taxon>
        <taxon>Bacillati</taxon>
        <taxon>Bacillota</taxon>
        <taxon>Bacilli</taxon>
        <taxon>Bacillales</taxon>
        <taxon>Bacillaceae</taxon>
        <taxon>Salimicrobium</taxon>
    </lineage>
</organism>
<evidence type="ECO:0000259" key="9">
    <source>
        <dbReference type="Pfam" id="PF07685"/>
    </source>
</evidence>
<keyword evidence="5 7" id="KW-0460">Magnesium</keyword>
<name>A0ABX4HUQ6_9BACI</name>
<comment type="caution">
    <text evidence="10">The sequence shown here is derived from an EMBL/GenBank/DDBJ whole genome shotgun (WGS) entry which is preliminary data.</text>
</comment>
<evidence type="ECO:0000256" key="6">
    <source>
        <dbReference type="ARBA" id="ARBA00022962"/>
    </source>
</evidence>
<proteinExistence type="inferred from homology"/>
<feature type="domain" description="CobB/CobQ-like glutamine amidotransferase" evidence="9">
    <location>
        <begin position="250"/>
        <end position="439"/>
    </location>
</feature>
<dbReference type="EC" id="6.3.5.11" evidence="7"/>
<dbReference type="CDD" id="cd05388">
    <property type="entry name" value="CobB_N"/>
    <property type="match status" value="1"/>
</dbReference>
<feature type="active site" description="Nucleophile" evidence="7">
    <location>
        <position position="333"/>
    </location>
</feature>
<dbReference type="InterPro" id="IPR029062">
    <property type="entry name" value="Class_I_gatase-like"/>
</dbReference>
<keyword evidence="3 7" id="KW-0547">Nucleotide-binding</keyword>
<dbReference type="RefSeq" id="WP_095820850.1">
    <property type="nucleotide sequence ID" value="NZ_NSGH01000001.1"/>
</dbReference>
<dbReference type="InterPro" id="IPR002586">
    <property type="entry name" value="CobQ/CobB/MinD/ParA_Nub-bd_dom"/>
</dbReference>
<accession>A0ABX4HUQ6</accession>
<comment type="domain">
    <text evidence="7">Comprises of two domains. The C-terminal domain contains the binding site for glutamine and catalyzes the hydrolysis of this substrate to glutamate and ammonia. The N-terminal domain is anticipated to bind ATP and cobyrinate and catalyzes the ultimate synthesis of the diamide product. The ammonia produced via the glutaminase domain is probably translocated to the adjacent domain via a molecular tunnel, where it reacts with an activated intermediate.</text>
</comment>
<dbReference type="InterPro" id="IPR011698">
    <property type="entry name" value="GATase_3"/>
</dbReference>
<keyword evidence="4 7" id="KW-0067">ATP-binding</keyword>
<evidence type="ECO:0000256" key="1">
    <source>
        <dbReference type="ARBA" id="ARBA00001946"/>
    </source>
</evidence>
<evidence type="ECO:0000313" key="10">
    <source>
        <dbReference type="EMBL" id="PBB06934.1"/>
    </source>
</evidence>
<evidence type="ECO:0000256" key="7">
    <source>
        <dbReference type="HAMAP-Rule" id="MF_00027"/>
    </source>
</evidence>
<evidence type="ECO:0000313" key="11">
    <source>
        <dbReference type="Proteomes" id="UP000217561"/>
    </source>
</evidence>
<evidence type="ECO:0000259" key="8">
    <source>
        <dbReference type="Pfam" id="PF01656"/>
    </source>
</evidence>
<dbReference type="PANTHER" id="PTHR43873">
    <property type="entry name" value="COBYRINATE A,C-DIAMIDE SYNTHASE"/>
    <property type="match status" value="1"/>
</dbReference>
<dbReference type="NCBIfam" id="TIGR00379">
    <property type="entry name" value="cobB"/>
    <property type="match status" value="1"/>
</dbReference>
<dbReference type="SUPFAM" id="SSF52540">
    <property type="entry name" value="P-loop containing nucleoside triphosphate hydrolases"/>
    <property type="match status" value="1"/>
</dbReference>
<gene>
    <name evidence="7" type="primary">cbiA</name>
    <name evidence="10" type="ORF">CKW00_00295</name>
</gene>
<comment type="miscellaneous">
    <text evidence="7">The a and c carboxylates of cobyrinate are activated for nucleophilic attack via formation of a phosphorylated intermediate by ATP. CbiA catalyzes first the amidation of the c-carboxylate, and then that of the a-carboxylate.</text>
</comment>
<dbReference type="EMBL" id="NSGH01000001">
    <property type="protein sequence ID" value="PBB06934.1"/>
    <property type="molecule type" value="Genomic_DNA"/>
</dbReference>
<reference evidence="10 11" key="1">
    <citation type="submission" date="2017-08" db="EMBL/GenBank/DDBJ databases">
        <title>Salimicrobium alkalisoli sp. nov., isolated from saline alkaline soil.</title>
        <authorList>
            <person name="Zhang G."/>
            <person name="Xiong Q."/>
        </authorList>
    </citation>
    <scope>NUCLEOTIDE SEQUENCE [LARGE SCALE GENOMIC DNA]</scope>
    <source>
        <strain evidence="10 11">WN024</strain>
    </source>
</reference>
<dbReference type="Pfam" id="PF07685">
    <property type="entry name" value="GATase_3"/>
    <property type="match status" value="1"/>
</dbReference>
<dbReference type="CDD" id="cd03130">
    <property type="entry name" value="GATase1_CobB"/>
    <property type="match status" value="1"/>
</dbReference>
<evidence type="ECO:0000256" key="5">
    <source>
        <dbReference type="ARBA" id="ARBA00022842"/>
    </source>
</evidence>
<keyword evidence="6 7" id="KW-0315">Glutamine amidotransferase</keyword>
<sequence length="470" mass="50854">MKERKIVIAGTGSGMGKTTVTLGLMAALKKRGETVQGFKCGPDYIDPAFHTAVTGRSSRNLDSWMLTPSQMTDVFTNGKRDADISVIEGVMGLFDGKSPESNRGSAAEVSAMTKSPVILVVNCVNMARSAAAVVKGFQLFDEETEIAGVIANEVGSDGHYRLVKTAIEQECGIPVIGYLKQEPGIQMPERHLGLVPAIERGDLDAFFDRLGDLVLETVDVDRLLEIAETEAVEAVDGPTMFETKRERQARIAVAKDAAFNFYYPENLEILQAHGAELIEFSPLRGERVPHEADGLYLGGGFPEEFASRLAAQEEGAASVREAVQGGLPTLAECGGFMYLTDSIETTDGETHPMTGVIPGKIRMQENLAAIGYREVRGRSGNFLLEDLVVKGHEFHYAVFHPGEEQVPAAYHTEDTGGAGDAGYLMYNAVAGFPHFHFGSCPGVAEKWVEKCTAYRKGKGEGYETDIDLSE</sequence>
<evidence type="ECO:0000256" key="4">
    <source>
        <dbReference type="ARBA" id="ARBA00022840"/>
    </source>
</evidence>
<comment type="similarity">
    <text evidence="7">Belongs to the CobB/CbiA family.</text>
</comment>
<dbReference type="NCBIfam" id="NF002204">
    <property type="entry name" value="PRK01077.1"/>
    <property type="match status" value="1"/>
</dbReference>
<keyword evidence="11" id="KW-1185">Reference proteome</keyword>
<comment type="cofactor">
    <cofactor evidence="1 7">
        <name>Mg(2+)</name>
        <dbReference type="ChEBI" id="CHEBI:18420"/>
    </cofactor>
</comment>
<dbReference type="PANTHER" id="PTHR43873:SF1">
    <property type="entry name" value="COBYRINATE A,C-DIAMIDE SYNTHASE"/>
    <property type="match status" value="1"/>
</dbReference>
<dbReference type="Pfam" id="PF01656">
    <property type="entry name" value="CbiA"/>
    <property type="match status" value="1"/>
</dbReference>
<protein>
    <recommendedName>
        <fullName evidence="7">Cobyrinate a,c-diamide synthase</fullName>
        <ecNumber evidence="7">6.3.5.11</ecNumber>
    </recommendedName>
    <alternativeName>
        <fullName evidence="7">Cobyrinic acid a,c-diamide synthetase</fullName>
    </alternativeName>
</protein>
<comment type="function">
    <text evidence="7">Catalyzes the ATP-dependent amidation of the two carboxylate groups at positions a and c of cobyrinate, using either L-glutamine or ammonia as the nitrogen source.</text>
</comment>
<comment type="pathway">
    <text evidence="7">Cofactor biosynthesis; adenosylcobalamin biosynthesis; cob(II)yrinate a,c-diamide from sirohydrochlorin (anaerobic route): step 10/10.</text>
</comment>